<sequence>MALHAAPDAQPDAAQAQAQCPPPSFSLGHAPAADVSLPLLTATAASSVRASLAAAIREAASLSEDDENGSSSAHARSTLILNALDAARQRLLRLLVLLKSAEEHQDAVGEAPAPAPPTSSTRKRARGGAAAAAAATAAEQKKQESRQQQQQQQQQHLSPFAAAHAASVAAERAASAKHARTEAADALYYLYAAAESQFRAPVHDVPTALAVFLRRTAAATLPWSIRQHALPPPAHAHLPLRRRRPGAARDAVLAAAANVRARLVLDGELPRGCRLKPSPELPTSDDVLRDENIEIPCDVADATLVCPGVYEAVVYLMPRGDAGGTSFEASWAVKEVRLLTGSAVLSAASLASHANSLMRRAVTCLAAPPTSTTSSPDEAEAPSSSPPPLDHLTRMHLTVHGACLDIAFQALKSTLASLCYRADGVFTACATFVENDSPAAKLERVPDTIASLVDAGRWPSWEMSATRSTKSIDVTVWRDVPNPGDGAPWPPRVAIAVTKTLVSLEESPQGEGVDAAAEKKQRRRELRHVELALTAHVNDDALDDQMLLQGDGAAVLQETLRRAARRRLAPICEALRASMPAEAEGEGEVAVVEPQDQVEMKADVEDNEASPLLLWELPRIDVRWQRARASVTLIASSGAVRVKCALDPEDEERMRQCGLQGDMDAPLKAAADGLTEATTSVARSETVVDIWRTLGKLRALVTCAASAAEVQAASTNAVKALPASATRAAMSAIAARAKADDVVPFWGSSSSIPAAVVWLVPSTPPTPGLTWRRHDDAPITLPPKALVWTCLACICADGAREQAARHVVHVVTSPLGWHAAVPPRILHSAPAPVSDASMAARQLRAEVRLSWLSGVCACLEDLCHGSAACVIRQMSHTPPSDEDDVDVALSLGLRCEAYSMLHGMAAHLVPPASVDGALSWHVRLEHPGLRRVACAYGVPGLVRDDGTVDIPLDADDPPWDSRPPSDAAAAVLQASSFFSRVQGCASSALRHLKRIKSLPLSLGVVAESAGPSSHAWEAACRVSCRSDGPLRFLVSVGSGALDAASHARVVQASSSDSSIGDGVMRDSALRAVNVAVLAPCEVSFAWPAPSSGHVSIDCVDLAMTVSPSSVASALRRVRSYDMHACELARDGSGQLVVDALAASLHVLRVICAALDHRVDAALADLVDGGDLASVNALPSTSSVVVADGVYSFRVQLGESDCWMRVHALGGRRVGVGYVVPGKEDDAMLDMPVDVPIPESFRAACSSASLALEKLGYAGGISTDKYVWPTSFASLFEVVQVVYSCGVRAVLSS</sequence>
<comment type="caution">
    <text evidence="2">The sequence shown here is derived from an EMBL/GenBank/DDBJ whole genome shotgun (WGS) entry which is preliminary data.</text>
</comment>
<organism evidence="2 3">
    <name type="scientific">Pycnococcus provasolii</name>
    <dbReference type="NCBI Taxonomy" id="41880"/>
    <lineage>
        <taxon>Eukaryota</taxon>
        <taxon>Viridiplantae</taxon>
        <taxon>Chlorophyta</taxon>
        <taxon>Pseudoscourfieldiophyceae</taxon>
        <taxon>Pseudoscourfieldiales</taxon>
        <taxon>Pycnococcaceae</taxon>
        <taxon>Pycnococcus</taxon>
    </lineage>
</organism>
<reference evidence="2" key="1">
    <citation type="submission" date="2020-10" db="EMBL/GenBank/DDBJ databases">
        <title>Unveiling of a novel bifunctional photoreceptor, Dualchrome1, isolated from a cosmopolitan green alga.</title>
        <authorList>
            <person name="Suzuki S."/>
            <person name="Kawachi M."/>
        </authorList>
    </citation>
    <scope>NUCLEOTIDE SEQUENCE</scope>
    <source>
        <strain evidence="2">NIES 2893</strain>
    </source>
</reference>
<feature type="compositionally biased region" description="Low complexity" evidence="1">
    <location>
        <begin position="1"/>
        <end position="19"/>
    </location>
</feature>
<evidence type="ECO:0000313" key="2">
    <source>
        <dbReference type="EMBL" id="GHP10938.1"/>
    </source>
</evidence>
<keyword evidence="3" id="KW-1185">Reference proteome</keyword>
<proteinExistence type="predicted"/>
<feature type="region of interest" description="Disordered" evidence="1">
    <location>
        <begin position="1"/>
        <end position="25"/>
    </location>
</feature>
<gene>
    <name evidence="2" type="ORF">PPROV_000966800</name>
</gene>
<dbReference type="EMBL" id="BNJQ01000032">
    <property type="protein sequence ID" value="GHP10938.1"/>
    <property type="molecule type" value="Genomic_DNA"/>
</dbReference>
<feature type="region of interest" description="Disordered" evidence="1">
    <location>
        <begin position="104"/>
        <end position="164"/>
    </location>
</feature>
<feature type="compositionally biased region" description="Low complexity" evidence="1">
    <location>
        <begin position="147"/>
        <end position="164"/>
    </location>
</feature>
<feature type="region of interest" description="Disordered" evidence="1">
    <location>
        <begin position="367"/>
        <end position="391"/>
    </location>
</feature>
<evidence type="ECO:0000313" key="3">
    <source>
        <dbReference type="Proteomes" id="UP000660262"/>
    </source>
</evidence>
<feature type="compositionally biased region" description="Low complexity" evidence="1">
    <location>
        <begin position="127"/>
        <end position="138"/>
    </location>
</feature>
<dbReference type="Proteomes" id="UP000660262">
    <property type="component" value="Unassembled WGS sequence"/>
</dbReference>
<protein>
    <submittedName>
        <fullName evidence="2">Uncharacterized protein</fullName>
    </submittedName>
</protein>
<name>A0A830HVF5_9CHLO</name>
<accession>A0A830HVF5</accession>
<evidence type="ECO:0000256" key="1">
    <source>
        <dbReference type="SAM" id="MobiDB-lite"/>
    </source>
</evidence>